<dbReference type="Proteomes" id="UP000006069">
    <property type="component" value="Unassembled WGS sequence"/>
</dbReference>
<dbReference type="RefSeq" id="WP_009139930.1">
    <property type="nucleotide sequence ID" value="NZ_JH815199.1"/>
</dbReference>
<accession>K0YI59</accession>
<sequence length="68" mass="7569">MQLAFYGGLLVNPDGKRFMNEYMLAQEPLSGGAEATPHQQRYYAVFSGKVVDSMKETSYYESIGKPAV</sequence>
<dbReference type="EMBL" id="ADMD01000009">
    <property type="protein sequence ID" value="EJZ83232.1"/>
    <property type="molecule type" value="Genomic_DNA"/>
</dbReference>
<comment type="caution">
    <text evidence="1">The sequence shown here is derived from an EMBL/GenBank/DDBJ whole genome shotgun (WGS) entry which is preliminary data.</text>
</comment>
<dbReference type="AlphaFoldDB" id="K0YI59"/>
<proteinExistence type="predicted"/>
<organism evidence="1 2">
    <name type="scientific">Slackia piriformis YIT 12062</name>
    <dbReference type="NCBI Taxonomy" id="742818"/>
    <lineage>
        <taxon>Bacteria</taxon>
        <taxon>Bacillati</taxon>
        <taxon>Actinomycetota</taxon>
        <taxon>Coriobacteriia</taxon>
        <taxon>Eggerthellales</taxon>
        <taxon>Eggerthellaceae</taxon>
        <taxon>Slackia</taxon>
    </lineage>
</organism>
<dbReference type="InterPro" id="IPR027477">
    <property type="entry name" value="Succ_DH/fumarate_Rdtase_cat_sf"/>
</dbReference>
<reference evidence="1 2" key="1">
    <citation type="submission" date="2012-08" db="EMBL/GenBank/DDBJ databases">
        <title>The Genome Sequence of Slackia piriformis YIT 12062.</title>
        <authorList>
            <consortium name="The Broad Institute Genome Sequencing Platform"/>
            <person name="Earl A."/>
            <person name="Ward D."/>
            <person name="Feldgarden M."/>
            <person name="Gevers D."/>
            <person name="Morotomi M."/>
            <person name="Walker B."/>
            <person name="Young S.K."/>
            <person name="Zeng Q."/>
            <person name="Gargeya S."/>
            <person name="Fitzgerald M."/>
            <person name="Haas B."/>
            <person name="Abouelleil A."/>
            <person name="Alvarado L."/>
            <person name="Arachchi H.M."/>
            <person name="Berlin A.M."/>
            <person name="Chapman S.B."/>
            <person name="Goldberg J."/>
            <person name="Griggs A."/>
            <person name="Gujja S."/>
            <person name="Hansen M."/>
            <person name="Howarth C."/>
            <person name="Imamovic A."/>
            <person name="Larimer J."/>
            <person name="McCowen C."/>
            <person name="Montmayeur A."/>
            <person name="Murphy C."/>
            <person name="Neiman D."/>
            <person name="Pearson M."/>
            <person name="Priest M."/>
            <person name="Roberts A."/>
            <person name="Saif S."/>
            <person name="Shea T."/>
            <person name="Sisk P."/>
            <person name="Sykes S."/>
            <person name="Wortman J."/>
            <person name="Nusbaum C."/>
            <person name="Birren B."/>
        </authorList>
    </citation>
    <scope>NUCLEOTIDE SEQUENCE [LARGE SCALE GENOMIC DNA]</scope>
    <source>
        <strain evidence="1 2">YIT 12062</strain>
    </source>
</reference>
<keyword evidence="2" id="KW-1185">Reference proteome</keyword>
<evidence type="ECO:0000313" key="2">
    <source>
        <dbReference type="Proteomes" id="UP000006069"/>
    </source>
</evidence>
<dbReference type="PATRIC" id="fig|742818.3.peg.1849"/>
<gene>
    <name evidence="1" type="ORF">HMPREF9451_01750</name>
</gene>
<dbReference type="Gene3D" id="3.90.700.10">
    <property type="entry name" value="Succinate dehydrogenase/fumarate reductase flavoprotein, catalytic domain"/>
    <property type="match status" value="1"/>
</dbReference>
<protein>
    <submittedName>
        <fullName evidence="1">Uncharacterized protein</fullName>
    </submittedName>
</protein>
<dbReference type="InParanoid" id="K0YI59"/>
<dbReference type="HOGENOM" id="CLU_2791749_0_0_11"/>
<name>K0YI59_9ACTN</name>
<dbReference type="SUPFAM" id="SSF56425">
    <property type="entry name" value="Succinate dehydrogenase/fumarate reductase flavoprotein, catalytic domain"/>
    <property type="match status" value="1"/>
</dbReference>
<evidence type="ECO:0000313" key="1">
    <source>
        <dbReference type="EMBL" id="EJZ83232.1"/>
    </source>
</evidence>